<dbReference type="PANTHER" id="PTHR43745:SF2">
    <property type="entry name" value="NITROREDUCTASE MJ1384-RELATED"/>
    <property type="match status" value="1"/>
</dbReference>
<comment type="caution">
    <text evidence="2">The sequence shown here is derived from an EMBL/GenBank/DDBJ whole genome shotgun (WGS) entry which is preliminary data.</text>
</comment>
<gene>
    <name evidence="2" type="ORF">J2045_000501</name>
</gene>
<dbReference type="NCBIfam" id="TIGR03605">
    <property type="entry name" value="antibiot_sagB"/>
    <property type="match status" value="1"/>
</dbReference>
<evidence type="ECO:0000259" key="1">
    <source>
        <dbReference type="Pfam" id="PF00881"/>
    </source>
</evidence>
<protein>
    <submittedName>
        <fullName evidence="2">SagB-type dehydrogenase family enzyme</fullName>
    </submittedName>
</protein>
<dbReference type="CDD" id="cd02142">
    <property type="entry name" value="McbC_SagB-like_oxidoreductase"/>
    <property type="match status" value="1"/>
</dbReference>
<feature type="domain" description="Nitroreductase" evidence="1">
    <location>
        <begin position="118"/>
        <end position="302"/>
    </location>
</feature>
<dbReference type="InterPro" id="IPR020051">
    <property type="entry name" value="SagB-type_dehydrogenase"/>
</dbReference>
<dbReference type="SUPFAM" id="SSF55469">
    <property type="entry name" value="FMN-dependent nitroreductase-like"/>
    <property type="match status" value="1"/>
</dbReference>
<organism evidence="2 3">
    <name type="scientific">Peteryoungia aggregata LMG 23059</name>
    <dbReference type="NCBI Taxonomy" id="1368425"/>
    <lineage>
        <taxon>Bacteria</taxon>
        <taxon>Pseudomonadati</taxon>
        <taxon>Pseudomonadota</taxon>
        <taxon>Alphaproteobacteria</taxon>
        <taxon>Hyphomicrobiales</taxon>
        <taxon>Rhizobiaceae</taxon>
        <taxon>Peteryoungia</taxon>
    </lineage>
</organism>
<reference evidence="2 3" key="1">
    <citation type="submission" date="2023-07" db="EMBL/GenBank/DDBJ databases">
        <title>Genomic Encyclopedia of Type Strains, Phase IV (KMG-IV): sequencing the most valuable type-strain genomes for metagenomic binning, comparative biology and taxonomic classification.</title>
        <authorList>
            <person name="Goeker M."/>
        </authorList>
    </citation>
    <scope>NUCLEOTIDE SEQUENCE [LARGE SCALE GENOMIC DNA]</scope>
    <source>
        <strain evidence="2 3">DSM 1111</strain>
    </source>
</reference>
<dbReference type="RefSeq" id="WP_307369010.1">
    <property type="nucleotide sequence ID" value="NZ_JAUSUW010000001.1"/>
</dbReference>
<keyword evidence="3" id="KW-1185">Reference proteome</keyword>
<dbReference type="EMBL" id="JAUSUW010000001">
    <property type="protein sequence ID" value="MDQ0419491.1"/>
    <property type="molecule type" value="Genomic_DNA"/>
</dbReference>
<dbReference type="PANTHER" id="PTHR43745">
    <property type="entry name" value="NITROREDUCTASE MJ1384-RELATED"/>
    <property type="match status" value="1"/>
</dbReference>
<dbReference type="InterPro" id="IPR000415">
    <property type="entry name" value="Nitroreductase-like"/>
</dbReference>
<dbReference type="Pfam" id="PF00881">
    <property type="entry name" value="Nitroreductase"/>
    <property type="match status" value="1"/>
</dbReference>
<dbReference type="Gene3D" id="3.40.109.10">
    <property type="entry name" value="NADH Oxidase"/>
    <property type="match status" value="1"/>
</dbReference>
<dbReference type="Proteomes" id="UP001238496">
    <property type="component" value="Unassembled WGS sequence"/>
</dbReference>
<dbReference type="InterPro" id="IPR052544">
    <property type="entry name" value="Bacteriocin_Proc_Enz"/>
</dbReference>
<evidence type="ECO:0000313" key="2">
    <source>
        <dbReference type="EMBL" id="MDQ0419491.1"/>
    </source>
</evidence>
<accession>A0ABU0G2D0</accession>
<name>A0ABU0G2D0_9HYPH</name>
<evidence type="ECO:0000313" key="3">
    <source>
        <dbReference type="Proteomes" id="UP001238496"/>
    </source>
</evidence>
<sequence length="312" mass="33448">MTEAASDEATAGPGLPIASAAYLNSFKNFTAHASSTGLRTAQLRYAMAAGELSNPALEFLLNSRYRRGDREFEISVQSYFDDAALTMVSQVGRRMRKSGETFALPTPLPLPMALHEVIARRRSNRTLSGEPLKLTALATILQCAAGITATATTELKDGTPCSMPLRAAPSGGGLYPIDLHLAVRDIPGLAPGLYDFLPLQDALARIETDAAGDDAVRGVMAALPGDFVDIRRASAFLVFSVSPWRSMRKYGQRGLRFALMETGYIAENVHLASTAIGCASCDYGGFYDDELNRAFGFDGHYQTAIHAMVLGG</sequence>
<proteinExistence type="predicted"/>
<dbReference type="InterPro" id="IPR029479">
    <property type="entry name" value="Nitroreductase"/>
</dbReference>